<evidence type="ECO:0000313" key="4">
    <source>
        <dbReference type="Proteomes" id="UP001056708"/>
    </source>
</evidence>
<dbReference type="InterPro" id="IPR014729">
    <property type="entry name" value="Rossmann-like_a/b/a_fold"/>
</dbReference>
<dbReference type="PANTHER" id="PTHR46268:SF8">
    <property type="entry name" value="UNIVERSAL STRESS PROTEIN SLL1388"/>
    <property type="match status" value="1"/>
</dbReference>
<organism evidence="3 4">
    <name type="scientific">Phormidium yuhuli AB48</name>
    <dbReference type="NCBI Taxonomy" id="2940671"/>
    <lineage>
        <taxon>Bacteria</taxon>
        <taxon>Bacillati</taxon>
        <taxon>Cyanobacteriota</taxon>
        <taxon>Cyanophyceae</taxon>
        <taxon>Oscillatoriophycideae</taxon>
        <taxon>Oscillatoriales</taxon>
        <taxon>Oscillatoriaceae</taxon>
        <taxon>Phormidium</taxon>
        <taxon>Phormidium yuhuli</taxon>
    </lineage>
</organism>
<gene>
    <name evidence="3" type="ORF">NEA10_19215</name>
</gene>
<evidence type="ECO:0000259" key="2">
    <source>
        <dbReference type="Pfam" id="PF00582"/>
    </source>
</evidence>
<dbReference type="Proteomes" id="UP001056708">
    <property type="component" value="Chromosome"/>
</dbReference>
<dbReference type="Gene3D" id="3.40.50.620">
    <property type="entry name" value="HUPs"/>
    <property type="match status" value="1"/>
</dbReference>
<dbReference type="PANTHER" id="PTHR46268">
    <property type="entry name" value="STRESS RESPONSE PROTEIN NHAX"/>
    <property type="match status" value="1"/>
</dbReference>
<dbReference type="RefSeq" id="WP_252662950.1">
    <property type="nucleotide sequence ID" value="NZ_CP098611.1"/>
</dbReference>
<dbReference type="SUPFAM" id="SSF52402">
    <property type="entry name" value="Adenine nucleotide alpha hydrolases-like"/>
    <property type="match status" value="1"/>
</dbReference>
<name>A0ABY5ARF1_9CYAN</name>
<accession>A0ABY5ARF1</accession>
<dbReference type="InterPro" id="IPR006016">
    <property type="entry name" value="UspA"/>
</dbReference>
<protein>
    <submittedName>
        <fullName evidence="3">Universal stress protein</fullName>
    </submittedName>
</protein>
<feature type="domain" description="UspA" evidence="2">
    <location>
        <begin position="3"/>
        <end position="157"/>
    </location>
</feature>
<dbReference type="PRINTS" id="PR01438">
    <property type="entry name" value="UNVRSLSTRESS"/>
</dbReference>
<proteinExistence type="inferred from homology"/>
<reference evidence="3" key="1">
    <citation type="submission" date="2022-06" db="EMBL/GenBank/DDBJ databases">
        <title>Genome sequence of Phormidium yuhuli AB48 isolated from an industrial photobioreactor environment.</title>
        <authorList>
            <person name="Qiu Y."/>
            <person name="Noonan A.J.C."/>
            <person name="Dofher K."/>
            <person name="Koch M."/>
            <person name="Kieft B."/>
            <person name="Lin X."/>
            <person name="Ziels R.M."/>
            <person name="Hallam S.J."/>
        </authorList>
    </citation>
    <scope>NUCLEOTIDE SEQUENCE</scope>
    <source>
        <strain evidence="3">AB48</strain>
    </source>
</reference>
<dbReference type="Pfam" id="PF00582">
    <property type="entry name" value="Usp"/>
    <property type="match status" value="1"/>
</dbReference>
<comment type="similarity">
    <text evidence="1">Belongs to the universal stress protein A family.</text>
</comment>
<evidence type="ECO:0000256" key="1">
    <source>
        <dbReference type="ARBA" id="ARBA00008791"/>
    </source>
</evidence>
<keyword evidence="4" id="KW-1185">Reference proteome</keyword>
<sequence length="160" mass="17662">MTFHKILVAVDDSKSAPKVFRHALNTAVQDEAELMVFHCTTMQRVSESVPLMGTGIGIDLSSSKMMFEMQQEHIKKEAERVQKLLEGYISKAEAEGLNVTPESKFGDPGSWICDVAHNWQADLIVLGRRGHRGLKEVLLGSVSNYVLHHANCSVMVVQGG</sequence>
<dbReference type="EMBL" id="CP098611">
    <property type="protein sequence ID" value="USR90926.1"/>
    <property type="molecule type" value="Genomic_DNA"/>
</dbReference>
<evidence type="ECO:0000313" key="3">
    <source>
        <dbReference type="EMBL" id="USR90926.1"/>
    </source>
</evidence>
<dbReference type="InterPro" id="IPR006015">
    <property type="entry name" value="Universal_stress_UspA"/>
</dbReference>
<dbReference type="CDD" id="cd00293">
    <property type="entry name" value="USP-like"/>
    <property type="match status" value="1"/>
</dbReference>